<name>A0AAW9MYS7_9FIRM</name>
<dbReference type="InterPro" id="IPR001296">
    <property type="entry name" value="Glyco_trans_1"/>
</dbReference>
<dbReference type="Pfam" id="PF13439">
    <property type="entry name" value="Glyco_transf_4"/>
    <property type="match status" value="1"/>
</dbReference>
<comment type="caution">
    <text evidence="3">The sequence shown here is derived from an EMBL/GenBank/DDBJ whole genome shotgun (WGS) entry which is preliminary data.</text>
</comment>
<dbReference type="PANTHER" id="PTHR45947:SF3">
    <property type="entry name" value="SULFOQUINOVOSYL TRANSFERASE SQD2"/>
    <property type="match status" value="1"/>
</dbReference>
<dbReference type="GO" id="GO:0016757">
    <property type="term" value="F:glycosyltransferase activity"/>
    <property type="evidence" value="ECO:0007669"/>
    <property type="project" value="UniProtKB-KW"/>
</dbReference>
<dbReference type="Proteomes" id="UP001357733">
    <property type="component" value="Unassembled WGS sequence"/>
</dbReference>
<sequence>MKILHIISQLPAKTGSGIYFRNVVSKMEQLGHQNAIVFGANTGYEDSITRCYPSFPAYFNKKKDGFNLFGMSEEMPYKTDSYFSINKRKYETWRLRFLDSVLTAISDFRPDIIISHHLFLLTSIIRQVWRGPLVGVCHGTDLRNLSKSQVFKDMTVNIKDLDLVFSLSNTQKKEISKIFDMDESKIEVLGGGYREDIFHKAEKSKDKIKVVYAGKFSSAKGVYELIAAFKKIENAKLIMVGAKDNEEYFKFRFLTRKLDAEVHKQLAQEKLAEIFTSSHIFVLPSYYEGLGLVCLEALASGMKVVTTKIKGLEELLGEEVLNSYEFEEVSLPRLKNLDEPYKEDIDSFVKRLRDKINLSIDRVVNGQYTDVSKIIEKHSWYNIASKIDKELVLLVKENSTNI</sequence>
<keyword evidence="3" id="KW-0808">Transferase</keyword>
<evidence type="ECO:0000259" key="2">
    <source>
        <dbReference type="Pfam" id="PF13439"/>
    </source>
</evidence>
<dbReference type="RefSeq" id="WP_324620223.1">
    <property type="nucleotide sequence ID" value="NZ_JAYKOT010000003.1"/>
</dbReference>
<organism evidence="3 4">
    <name type="scientific">Citroniella saccharovorans</name>
    <dbReference type="NCBI Taxonomy" id="2053367"/>
    <lineage>
        <taxon>Bacteria</taxon>
        <taxon>Bacillati</taxon>
        <taxon>Bacillota</taxon>
        <taxon>Tissierellia</taxon>
        <taxon>Tissierellales</taxon>
        <taxon>Peptoniphilaceae</taxon>
        <taxon>Citroniella</taxon>
    </lineage>
</organism>
<evidence type="ECO:0000259" key="1">
    <source>
        <dbReference type="Pfam" id="PF00534"/>
    </source>
</evidence>
<feature type="domain" description="Glycosyl transferase family 1" evidence="1">
    <location>
        <begin position="194"/>
        <end position="320"/>
    </location>
</feature>
<feature type="domain" description="Glycosyltransferase subfamily 4-like N-terminal" evidence="2">
    <location>
        <begin position="15"/>
        <end position="192"/>
    </location>
</feature>
<accession>A0AAW9MYS7</accession>
<keyword evidence="4" id="KW-1185">Reference proteome</keyword>
<evidence type="ECO:0000313" key="4">
    <source>
        <dbReference type="Proteomes" id="UP001357733"/>
    </source>
</evidence>
<proteinExistence type="predicted"/>
<keyword evidence="3" id="KW-0328">Glycosyltransferase</keyword>
<dbReference type="PANTHER" id="PTHR45947">
    <property type="entry name" value="SULFOQUINOVOSYL TRANSFERASE SQD2"/>
    <property type="match status" value="1"/>
</dbReference>
<evidence type="ECO:0000313" key="3">
    <source>
        <dbReference type="EMBL" id="MEB3430063.1"/>
    </source>
</evidence>
<dbReference type="InterPro" id="IPR028098">
    <property type="entry name" value="Glyco_trans_4-like_N"/>
</dbReference>
<dbReference type="AlphaFoldDB" id="A0AAW9MYS7"/>
<reference evidence="3 4" key="1">
    <citation type="submission" date="2024-01" db="EMBL/GenBank/DDBJ databases">
        <title>Complete genome sequence of Citroniella saccharovorans strain M6.X9, isolated from human fecal sample.</title>
        <authorList>
            <person name="Cheng G."/>
            <person name="Westerholm M."/>
            <person name="Schnurer A."/>
        </authorList>
    </citation>
    <scope>NUCLEOTIDE SEQUENCE [LARGE SCALE GENOMIC DNA]</scope>
    <source>
        <strain evidence="3 4">DSM 29873</strain>
    </source>
</reference>
<dbReference type="EMBL" id="JAYKOT010000003">
    <property type="protein sequence ID" value="MEB3430063.1"/>
    <property type="molecule type" value="Genomic_DNA"/>
</dbReference>
<protein>
    <submittedName>
        <fullName evidence="3">Glycosyltransferase family 4 protein</fullName>
        <ecNumber evidence="3">2.4.-.-</ecNumber>
    </submittedName>
</protein>
<dbReference type="EC" id="2.4.-.-" evidence="3"/>
<dbReference type="InterPro" id="IPR050194">
    <property type="entry name" value="Glycosyltransferase_grp1"/>
</dbReference>
<gene>
    <name evidence="3" type="ORF">VLK81_08690</name>
</gene>
<dbReference type="CDD" id="cd03801">
    <property type="entry name" value="GT4_PimA-like"/>
    <property type="match status" value="1"/>
</dbReference>
<dbReference type="Gene3D" id="3.40.50.2000">
    <property type="entry name" value="Glycogen Phosphorylase B"/>
    <property type="match status" value="2"/>
</dbReference>
<dbReference type="SUPFAM" id="SSF53756">
    <property type="entry name" value="UDP-Glycosyltransferase/glycogen phosphorylase"/>
    <property type="match status" value="1"/>
</dbReference>
<dbReference type="Pfam" id="PF00534">
    <property type="entry name" value="Glycos_transf_1"/>
    <property type="match status" value="1"/>
</dbReference>